<dbReference type="AlphaFoldDB" id="A0A151K2K0"/>
<sequence length="100" mass="11683">MNWSSQFPELLAASYNNNDDVLNGVYLFIWNTKFKKNNSRVYPSLSVTRYINYFCKIPSKLDLGYSRQGLLWSNRVIGQPSTKKDSHTTYAFVCYSIYCK</sequence>
<accession>A0A151K2K0</accession>
<proteinExistence type="predicted"/>
<evidence type="ECO:0000313" key="1">
    <source>
        <dbReference type="EMBL" id="KYN50302.1"/>
    </source>
</evidence>
<dbReference type="EMBL" id="LKEX01020147">
    <property type="protein sequence ID" value="KYN50302.1"/>
    <property type="molecule type" value="Genomic_DNA"/>
</dbReference>
<keyword evidence="2" id="KW-1185">Reference proteome</keyword>
<reference evidence="1 2" key="1">
    <citation type="submission" date="2016-03" db="EMBL/GenBank/DDBJ databases">
        <title>Cyphomyrmex costatus WGS genome.</title>
        <authorList>
            <person name="Nygaard S."/>
            <person name="Hu H."/>
            <person name="Boomsma J."/>
            <person name="Zhang G."/>
        </authorList>
    </citation>
    <scope>NUCLEOTIDE SEQUENCE [LARGE SCALE GENOMIC DNA]</scope>
    <source>
        <strain evidence="1">MS0001</strain>
        <tissue evidence="1">Whole body</tissue>
    </source>
</reference>
<dbReference type="STRING" id="456900.A0A151K2K0"/>
<gene>
    <name evidence="1" type="ORF">ALC62_10765</name>
</gene>
<protein>
    <submittedName>
        <fullName evidence="1">Cytoplasmic dynein 1 intermediate chain 2</fullName>
    </submittedName>
</protein>
<evidence type="ECO:0000313" key="2">
    <source>
        <dbReference type="Proteomes" id="UP000078542"/>
    </source>
</evidence>
<name>A0A151K2K0_9HYME</name>
<comment type="caution">
    <text evidence="1">The sequence shown here is derived from an EMBL/GenBank/DDBJ whole genome shotgun (WGS) entry which is preliminary data.</text>
</comment>
<organism evidence="1 2">
    <name type="scientific">Cyphomyrmex costatus</name>
    <dbReference type="NCBI Taxonomy" id="456900"/>
    <lineage>
        <taxon>Eukaryota</taxon>
        <taxon>Metazoa</taxon>
        <taxon>Ecdysozoa</taxon>
        <taxon>Arthropoda</taxon>
        <taxon>Hexapoda</taxon>
        <taxon>Insecta</taxon>
        <taxon>Pterygota</taxon>
        <taxon>Neoptera</taxon>
        <taxon>Endopterygota</taxon>
        <taxon>Hymenoptera</taxon>
        <taxon>Apocrita</taxon>
        <taxon>Aculeata</taxon>
        <taxon>Formicoidea</taxon>
        <taxon>Formicidae</taxon>
        <taxon>Myrmicinae</taxon>
        <taxon>Cyphomyrmex</taxon>
    </lineage>
</organism>
<dbReference type="Proteomes" id="UP000078542">
    <property type="component" value="Unassembled WGS sequence"/>
</dbReference>